<accession>A0A090Q2G0</accession>
<evidence type="ECO:0000313" key="1">
    <source>
        <dbReference type="EMBL" id="GAK95903.1"/>
    </source>
</evidence>
<protein>
    <submittedName>
        <fullName evidence="1">Uncharacterized protein</fullName>
    </submittedName>
</protein>
<sequence>MSSSIGFWATIITEKSTIKLLTINFMIVILYTDNQKINMLQFV</sequence>
<keyword evidence="2" id="KW-1185">Reference proteome</keyword>
<dbReference type="AlphaFoldDB" id="A0A090Q2G0"/>
<gene>
    <name evidence="1" type="ORF">JCM19294_2685</name>
</gene>
<comment type="caution">
    <text evidence="1">The sequence shown here is derived from an EMBL/GenBank/DDBJ whole genome shotgun (WGS) entry which is preliminary data.</text>
</comment>
<organism evidence="1 2">
    <name type="scientific">Nonlabens tegetincola</name>
    <dbReference type="NCBI Taxonomy" id="323273"/>
    <lineage>
        <taxon>Bacteria</taxon>
        <taxon>Pseudomonadati</taxon>
        <taxon>Bacteroidota</taxon>
        <taxon>Flavobacteriia</taxon>
        <taxon>Flavobacteriales</taxon>
        <taxon>Flavobacteriaceae</taxon>
        <taxon>Nonlabens</taxon>
    </lineage>
</organism>
<reference evidence="1" key="1">
    <citation type="journal article" date="2014" name="Genome Announc.">
        <title>Draft Genome Sequences of Marine Flavobacterium Nonlabens Strains NR17, NR24, NR27, NR32, NR33, and Ara13.</title>
        <authorList>
            <person name="Nakanishi M."/>
            <person name="Meirelles P."/>
            <person name="Suzuki R."/>
            <person name="Takatani N."/>
            <person name="Mino S."/>
            <person name="Suda W."/>
            <person name="Oshima K."/>
            <person name="Hattori M."/>
            <person name="Ohkuma M."/>
            <person name="Hosokawa M."/>
            <person name="Miyashita K."/>
            <person name="Thompson F.L."/>
            <person name="Niwa A."/>
            <person name="Sawabe T."/>
            <person name="Sawabe T."/>
        </authorList>
    </citation>
    <scope>NUCLEOTIDE SEQUENCE [LARGE SCALE GENOMIC DNA]</scope>
    <source>
        <strain evidence="1">JCM 19294</strain>
    </source>
</reference>
<name>A0A090Q2G0_9FLAO</name>
<dbReference type="EMBL" id="BBML01000001">
    <property type="protein sequence ID" value="GAK95903.1"/>
    <property type="molecule type" value="Genomic_DNA"/>
</dbReference>
<dbReference type="Proteomes" id="UP000029221">
    <property type="component" value="Unassembled WGS sequence"/>
</dbReference>
<evidence type="ECO:0000313" key="2">
    <source>
        <dbReference type="Proteomes" id="UP000029221"/>
    </source>
</evidence>
<proteinExistence type="predicted"/>